<dbReference type="Proteomes" id="UP000076567">
    <property type="component" value="Unassembled WGS sequence"/>
</dbReference>
<comment type="caution">
    <text evidence="1">The sequence shown here is derived from an EMBL/GenBank/DDBJ whole genome shotgun (WGS) entry which is preliminary data.</text>
</comment>
<evidence type="ECO:0000313" key="2">
    <source>
        <dbReference type="Proteomes" id="UP000076567"/>
    </source>
</evidence>
<dbReference type="InterPro" id="IPR020908">
    <property type="entry name" value="UPF0738"/>
</dbReference>
<dbReference type="AlphaFoldDB" id="A0A165MUG8"/>
<organism evidence="1 2">
    <name type="scientific">Fictibacillus phosphorivorans</name>
    <dbReference type="NCBI Taxonomy" id="1221500"/>
    <lineage>
        <taxon>Bacteria</taxon>
        <taxon>Bacillati</taxon>
        <taxon>Bacillota</taxon>
        <taxon>Bacilli</taxon>
        <taxon>Bacillales</taxon>
        <taxon>Fictibacillaceae</taxon>
        <taxon>Fictibacillus</taxon>
    </lineage>
</organism>
<proteinExistence type="predicted"/>
<reference evidence="2" key="1">
    <citation type="submission" date="2016-01" db="EMBL/GenBank/DDBJ databases">
        <title>Draft genome of Chromobacterium sp. F49.</title>
        <authorList>
            <person name="Hong K.W."/>
        </authorList>
    </citation>
    <scope>NUCLEOTIDE SEQUENCE [LARGE SCALE GENOMIC DNA]</scope>
    <source>
        <strain evidence="2">P7IIIA</strain>
    </source>
</reference>
<dbReference type="EMBL" id="LRFC01000039">
    <property type="protein sequence ID" value="KZE63425.1"/>
    <property type="molecule type" value="Genomic_DNA"/>
</dbReference>
<dbReference type="RefSeq" id="WP_066245978.1">
    <property type="nucleotide sequence ID" value="NZ_LRFC01000039.1"/>
</dbReference>
<gene>
    <name evidence="1" type="ORF">AWM68_15540</name>
</gene>
<evidence type="ECO:0000313" key="1">
    <source>
        <dbReference type="EMBL" id="KZE63425.1"/>
    </source>
</evidence>
<dbReference type="OrthoDB" id="2966478at2"/>
<keyword evidence="2" id="KW-1185">Reference proteome</keyword>
<sequence>MMPLRVNVQSTAWNENKLILLVQSDVGKELSQWKDSERMLVDSDGLAFIYVLEREEGFIYISIDHNHWNELKIGLQKKADFVIKSVTGEERELTAFSREMEFLTDNIQGNANYGQQMENEVIKVFGTEEEAQ</sequence>
<name>A0A165MUG8_9BACL</name>
<dbReference type="Pfam" id="PF19785">
    <property type="entry name" value="UPF0738"/>
    <property type="match status" value="1"/>
</dbReference>
<accession>A0A165MUG8</accession>
<protein>
    <submittedName>
        <fullName evidence="1">Uncharacterized protein</fullName>
    </submittedName>
</protein>